<comment type="similarity">
    <text evidence="1">Belongs to the folate receptor family.</text>
</comment>
<dbReference type="Pfam" id="PF03024">
    <property type="entry name" value="Folate_rec"/>
    <property type="match status" value="1"/>
</dbReference>
<dbReference type="GO" id="GO:0035036">
    <property type="term" value="P:sperm-egg recognition"/>
    <property type="evidence" value="ECO:0007669"/>
    <property type="project" value="TreeGrafter"/>
</dbReference>
<protein>
    <recommendedName>
        <fullName evidence="5">Folate receptor-like domain-containing protein</fullName>
    </recommendedName>
</protein>
<evidence type="ECO:0000256" key="3">
    <source>
        <dbReference type="ARBA" id="ARBA00023157"/>
    </source>
</evidence>
<keyword evidence="3" id="KW-1015">Disulfide bond</keyword>
<dbReference type="PANTHER" id="PTHR10517">
    <property type="entry name" value="FOLATE RECEPTOR"/>
    <property type="match status" value="1"/>
</dbReference>
<dbReference type="InterPro" id="IPR004269">
    <property type="entry name" value="Folate_rcpt"/>
</dbReference>
<feature type="signal peptide" evidence="4">
    <location>
        <begin position="1"/>
        <end position="19"/>
    </location>
</feature>
<dbReference type="InterPro" id="IPR018143">
    <property type="entry name" value="Folate_rcpt-like"/>
</dbReference>
<evidence type="ECO:0000259" key="5">
    <source>
        <dbReference type="Pfam" id="PF03024"/>
    </source>
</evidence>
<evidence type="ECO:0000256" key="4">
    <source>
        <dbReference type="SAM" id="SignalP"/>
    </source>
</evidence>
<keyword evidence="2 4" id="KW-0732">Signal</keyword>
<dbReference type="GO" id="GO:0009897">
    <property type="term" value="C:external side of plasma membrane"/>
    <property type="evidence" value="ECO:0007669"/>
    <property type="project" value="TreeGrafter"/>
</dbReference>
<dbReference type="GO" id="GO:0038023">
    <property type="term" value="F:signaling receptor activity"/>
    <property type="evidence" value="ECO:0007669"/>
    <property type="project" value="TreeGrafter"/>
</dbReference>
<name>A0A8C0W3F3_CASCN</name>
<feature type="chain" id="PRO_5034911757" description="Folate receptor-like domain-containing protein" evidence="4">
    <location>
        <begin position="20"/>
        <end position="242"/>
    </location>
</feature>
<dbReference type="GO" id="GO:0007342">
    <property type="term" value="P:fusion of sperm to egg plasma membrane involved in single fertilization"/>
    <property type="evidence" value="ECO:0007669"/>
    <property type="project" value="TreeGrafter"/>
</dbReference>
<gene>
    <name evidence="6" type="primary">Izumo1r</name>
</gene>
<dbReference type="PANTHER" id="PTHR10517:SF10">
    <property type="entry name" value="SPERM-EGG FUSION PROTEIN JUNO"/>
    <property type="match status" value="1"/>
</dbReference>
<dbReference type="AlphaFoldDB" id="A0A8C0W3F3"/>
<dbReference type="GO" id="GO:0007155">
    <property type="term" value="P:cell adhesion"/>
    <property type="evidence" value="ECO:0007669"/>
    <property type="project" value="TreeGrafter"/>
</dbReference>
<reference evidence="6" key="1">
    <citation type="submission" date="2023-09" db="UniProtKB">
        <authorList>
            <consortium name="Ensembl"/>
        </authorList>
    </citation>
    <scope>IDENTIFICATION</scope>
</reference>
<organism evidence="6">
    <name type="scientific">Castor canadensis</name>
    <name type="common">American beaver</name>
    <dbReference type="NCBI Taxonomy" id="51338"/>
    <lineage>
        <taxon>Eukaryota</taxon>
        <taxon>Metazoa</taxon>
        <taxon>Chordata</taxon>
        <taxon>Craniata</taxon>
        <taxon>Vertebrata</taxon>
        <taxon>Euteleostomi</taxon>
        <taxon>Mammalia</taxon>
        <taxon>Eutheria</taxon>
        <taxon>Euarchontoglires</taxon>
        <taxon>Glires</taxon>
        <taxon>Rodentia</taxon>
        <taxon>Castorimorpha</taxon>
        <taxon>Castoridae</taxon>
        <taxon>Castor</taxon>
    </lineage>
</organism>
<proteinExistence type="inferred from homology"/>
<accession>A0A8C0W3F3</accession>
<feature type="domain" description="Folate receptor-like" evidence="5">
    <location>
        <begin position="26"/>
        <end position="199"/>
    </location>
</feature>
<dbReference type="Ensembl" id="ENSCCNT00000004997.1">
    <property type="protein sequence ID" value="ENSCCNP00000003823.1"/>
    <property type="gene ID" value="ENSCCNG00000004038.1"/>
</dbReference>
<evidence type="ECO:0000256" key="1">
    <source>
        <dbReference type="ARBA" id="ARBA00007932"/>
    </source>
</evidence>
<evidence type="ECO:0000256" key="2">
    <source>
        <dbReference type="ARBA" id="ARBA00022729"/>
    </source>
</evidence>
<sequence>MVQWWQFLLGMCTVVPTWTEDKLLNVCMNDRHHKREPGPEDKLYVECSPWKDNACCTTTTSWEAHLDVSPLYNFTLIHCGLLTPSCQKHFIQAICFYECSPNLGPWIRLMPREQGERILDVPLCEDCEQWWDDCSSSYTCKSNWFGGWDWSQGKNRCPKGAACRPFPEYFPTPVDLCEKIWSNSFKVSPEGRNSSRCLQKWFEPAQGNPNVAVVRLFASPAPAQELSDTLMVSLLCLLFLFC</sequence>
<evidence type="ECO:0000313" key="6">
    <source>
        <dbReference type="Ensembl" id="ENSCCNP00000003823.1"/>
    </source>
</evidence>